<dbReference type="AlphaFoldDB" id="A0A0J7Y8I2"/>
<gene>
    <name evidence="2" type="ORF">V474_10600</name>
</gene>
<dbReference type="InterPro" id="IPR032466">
    <property type="entry name" value="Metal_Hydrolase"/>
</dbReference>
<dbReference type="SUPFAM" id="SSF51338">
    <property type="entry name" value="Composite domain of metallo-dependent hydrolases"/>
    <property type="match status" value="1"/>
</dbReference>
<dbReference type="Pfam" id="PF07969">
    <property type="entry name" value="Amidohydro_3"/>
    <property type="match status" value="1"/>
</dbReference>
<evidence type="ECO:0000313" key="3">
    <source>
        <dbReference type="Proteomes" id="UP000052268"/>
    </source>
</evidence>
<keyword evidence="2" id="KW-0378">Hydrolase</keyword>
<dbReference type="Gene3D" id="3.10.310.70">
    <property type="match status" value="1"/>
</dbReference>
<evidence type="ECO:0000259" key="1">
    <source>
        <dbReference type="Pfam" id="PF07969"/>
    </source>
</evidence>
<dbReference type="SUPFAM" id="SSF51556">
    <property type="entry name" value="Metallo-dependent hydrolases"/>
    <property type="match status" value="1"/>
</dbReference>
<accession>A0A0J7Y8I2</accession>
<evidence type="ECO:0000313" key="2">
    <source>
        <dbReference type="EMBL" id="KMS59638.1"/>
    </source>
</evidence>
<dbReference type="RefSeq" id="WP_059150371.1">
    <property type="nucleotide sequence ID" value="NZ_KQ130452.1"/>
</dbReference>
<keyword evidence="3" id="KW-1185">Reference proteome</keyword>
<sequence length="475" mass="50998">MLIRNAEIFGRTLCDLRIEGALIAEIGNLPVRPHELVIEARGAALLPGLHDHHIHLAALAAQRGSVQCGPPQVTDAAALFSALQVPGTGWLRATGFHESVLGGDLPEAAVLDRMVADRPLRLQHRTGRMWLLNSRALDELLAIAAPPPGLERGDSGFTGRLFDEDVWLQRALASLPPDFGEASAELARFGVTGLTDMSPRNDPVIAGHFAQQRAERRLLQSTVLAGGLTLAEAEQDSWRLGPLKLHLHEAALPDFDEAIGFIRAGHAQGRALAVHCVTEVELVFTLALLEVAGSMPGDRIEHVSVAAPELVERMAALGLYACVQPHFIAERGDRYLADVEPRHHRDLYRLRSLRKAGIVMAGGSDAPYGSADPWQAMAAAISRCTPSGTCIGPDEALTPEETLALYIADPQDLSRARRIAPGEPADLCLLGLPWSDARSRLSSADVTATICAGHLVHQRVDQSPVERLASADTAP</sequence>
<dbReference type="GO" id="GO:0016810">
    <property type="term" value="F:hydrolase activity, acting on carbon-nitrogen (but not peptide) bonds"/>
    <property type="evidence" value="ECO:0007669"/>
    <property type="project" value="InterPro"/>
</dbReference>
<reference evidence="2 3" key="1">
    <citation type="journal article" date="2015" name="G3 (Bethesda)">
        <title>Insights into Ongoing Evolution of the Hexachlorocyclohexane Catabolic Pathway from Comparative Genomics of Ten Sphingomonadaceae Strains.</title>
        <authorList>
            <person name="Pearce S.L."/>
            <person name="Oakeshott J.G."/>
            <person name="Pandey G."/>
        </authorList>
    </citation>
    <scope>NUCLEOTIDE SEQUENCE [LARGE SCALE GENOMIC DNA]</scope>
    <source>
        <strain evidence="2 3">LL02</strain>
    </source>
</reference>
<feature type="domain" description="Amidohydrolase 3" evidence="1">
    <location>
        <begin position="37"/>
        <end position="457"/>
    </location>
</feature>
<dbReference type="Gene3D" id="2.30.40.10">
    <property type="entry name" value="Urease, subunit C, domain 1"/>
    <property type="match status" value="1"/>
</dbReference>
<dbReference type="OrthoDB" id="9811399at2"/>
<dbReference type="InterPro" id="IPR013108">
    <property type="entry name" value="Amidohydro_3"/>
</dbReference>
<dbReference type="PANTHER" id="PTHR22642">
    <property type="entry name" value="IMIDAZOLONEPROPIONASE"/>
    <property type="match status" value="1"/>
</dbReference>
<name>A0A0J7Y8I2_9SPHN</name>
<proteinExistence type="predicted"/>
<dbReference type="PATRIC" id="fig|1114963.3.peg.1025"/>
<protein>
    <submittedName>
        <fullName evidence="2">Hydrolase</fullName>
    </submittedName>
</protein>
<dbReference type="InterPro" id="IPR011059">
    <property type="entry name" value="Metal-dep_hydrolase_composite"/>
</dbReference>
<dbReference type="Proteomes" id="UP000052268">
    <property type="component" value="Unassembled WGS sequence"/>
</dbReference>
<dbReference type="Gene3D" id="3.20.20.140">
    <property type="entry name" value="Metal-dependent hydrolases"/>
    <property type="match status" value="1"/>
</dbReference>
<comment type="caution">
    <text evidence="2">The sequence shown here is derived from an EMBL/GenBank/DDBJ whole genome shotgun (WGS) entry which is preliminary data.</text>
</comment>
<dbReference type="PANTHER" id="PTHR22642:SF2">
    <property type="entry name" value="PROTEIN LONG AFTER FAR-RED 3"/>
    <property type="match status" value="1"/>
</dbReference>
<organism evidence="2 3">
    <name type="scientific">Novosphingobium barchaimii LL02</name>
    <dbReference type="NCBI Taxonomy" id="1114963"/>
    <lineage>
        <taxon>Bacteria</taxon>
        <taxon>Pseudomonadati</taxon>
        <taxon>Pseudomonadota</taxon>
        <taxon>Alphaproteobacteria</taxon>
        <taxon>Sphingomonadales</taxon>
        <taxon>Sphingomonadaceae</taxon>
        <taxon>Novosphingobium</taxon>
    </lineage>
</organism>
<dbReference type="EMBL" id="JACU01000002">
    <property type="protein sequence ID" value="KMS59638.1"/>
    <property type="molecule type" value="Genomic_DNA"/>
</dbReference>